<dbReference type="InterPro" id="IPR036361">
    <property type="entry name" value="SAP_dom_sf"/>
</dbReference>
<evidence type="ECO:0000313" key="5">
    <source>
        <dbReference type="Proteomes" id="UP001054902"/>
    </source>
</evidence>
<feature type="compositionally biased region" description="Polar residues" evidence="1">
    <location>
        <begin position="159"/>
        <end position="169"/>
    </location>
</feature>
<evidence type="ECO:0000256" key="2">
    <source>
        <dbReference type="SAM" id="SignalP"/>
    </source>
</evidence>
<dbReference type="PROSITE" id="PS50800">
    <property type="entry name" value="SAP"/>
    <property type="match status" value="1"/>
</dbReference>
<keyword evidence="5" id="KW-1185">Reference proteome</keyword>
<sequence length="683" mass="76552">MRLQTLLLLHFFQISNAFTYPSYSPFRIKPNYMTDDAFNYFDEDVPSQAQLESLTVDKLRQQLRLRNQKVSGKKSDLIKRLLNSYNVDVDIDTEEPEIVSEDWAVQQAKQRMKENKSKAQQFAKSKGKELIDVSEYLESDDKEKETKTLKEEEEEEDASTINESKSPETWGSEAKIVDDYEGRSVVVDGLSRTVVQFKGSLQQQVNAYVVASRDSLKTFLAGGDRGNNATDLEDAVKNIQIARERASKVPMTLQDSQGEDVDDEPGYYKNILDRDYGDWGKYSMTGAQLSAQEVKGLLLLSDVYGPFSDDMQALADKIAFECQPVVVFAPDLFRGDPWKEYASNPGFNENGQSYEEWRANHPEDRVSIDIRAAAASLRENYGVNSISIFGTCYGGGRALEATARVYPHNTMDDVNGEEGPPHVDPMTTIAWYPTRYDAKALFGEEAKSINNNERQNTAIMAIFAGNDELPGATKDDAVLLKSCLDQDPFVKDQMVKVFDGQNHGFAHVGMGKITEEGTEEDPFLTEEFGGLPSNSMDDGDAEVASLLSTAFLETYSRQFLPTVGEAVQEDDLWNNIEMPDLSESSKRDIRAEMEEAIANYEEPEVDLKRMHPDDFKTPIDDLENMDDEFMEALQANPYGVSIEDDPDTFLDKLEAAIDRGDLSTIPGLGDIPLDDSVDGPAYW</sequence>
<comment type="caution">
    <text evidence="4">The sequence shown here is derived from an EMBL/GenBank/DDBJ whole genome shotgun (WGS) entry which is preliminary data.</text>
</comment>
<dbReference type="InterPro" id="IPR002925">
    <property type="entry name" value="Dienelactn_hydro"/>
</dbReference>
<dbReference type="Gene3D" id="1.10.720.30">
    <property type="entry name" value="SAP domain"/>
    <property type="match status" value="1"/>
</dbReference>
<gene>
    <name evidence="4" type="ORF">CTEN210_18091</name>
</gene>
<feature type="region of interest" description="Disordered" evidence="1">
    <location>
        <begin position="136"/>
        <end position="173"/>
    </location>
</feature>
<dbReference type="GO" id="GO:0016787">
    <property type="term" value="F:hydrolase activity"/>
    <property type="evidence" value="ECO:0007669"/>
    <property type="project" value="InterPro"/>
</dbReference>
<feature type="chain" id="PRO_5042230200" description="SAP domain-containing protein" evidence="2">
    <location>
        <begin position="18"/>
        <end position="683"/>
    </location>
</feature>
<name>A0AAD3DC14_9STRA</name>
<protein>
    <recommendedName>
        <fullName evidence="3">SAP domain-containing protein</fullName>
    </recommendedName>
</protein>
<dbReference type="PANTHER" id="PTHR17630:SF44">
    <property type="entry name" value="PROTEIN AIM2"/>
    <property type="match status" value="1"/>
</dbReference>
<reference evidence="4 5" key="1">
    <citation type="journal article" date="2021" name="Sci. Rep.">
        <title>The genome of the diatom Chaetoceros tenuissimus carries an ancient integrated fragment of an extant virus.</title>
        <authorList>
            <person name="Hongo Y."/>
            <person name="Kimura K."/>
            <person name="Takaki Y."/>
            <person name="Yoshida Y."/>
            <person name="Baba S."/>
            <person name="Kobayashi G."/>
            <person name="Nagasaki K."/>
            <person name="Hano T."/>
            <person name="Tomaru Y."/>
        </authorList>
    </citation>
    <scope>NUCLEOTIDE SEQUENCE [LARGE SCALE GENOMIC DNA]</scope>
    <source>
        <strain evidence="4 5">NIES-3715</strain>
    </source>
</reference>
<dbReference type="Proteomes" id="UP001054902">
    <property type="component" value="Unassembled WGS sequence"/>
</dbReference>
<evidence type="ECO:0000259" key="3">
    <source>
        <dbReference type="PROSITE" id="PS50800"/>
    </source>
</evidence>
<organism evidence="4 5">
    <name type="scientific">Chaetoceros tenuissimus</name>
    <dbReference type="NCBI Taxonomy" id="426638"/>
    <lineage>
        <taxon>Eukaryota</taxon>
        <taxon>Sar</taxon>
        <taxon>Stramenopiles</taxon>
        <taxon>Ochrophyta</taxon>
        <taxon>Bacillariophyta</taxon>
        <taxon>Coscinodiscophyceae</taxon>
        <taxon>Chaetocerotophycidae</taxon>
        <taxon>Chaetocerotales</taxon>
        <taxon>Chaetocerotaceae</taxon>
        <taxon>Chaetoceros</taxon>
    </lineage>
</organism>
<proteinExistence type="predicted"/>
<feature type="compositionally biased region" description="Basic and acidic residues" evidence="1">
    <location>
        <begin position="139"/>
        <end position="150"/>
    </location>
</feature>
<feature type="domain" description="SAP" evidence="3">
    <location>
        <begin position="51"/>
        <end position="85"/>
    </location>
</feature>
<dbReference type="Pfam" id="PF02037">
    <property type="entry name" value="SAP"/>
    <property type="match status" value="1"/>
</dbReference>
<dbReference type="SMART" id="SM00513">
    <property type="entry name" value="SAP"/>
    <property type="match status" value="1"/>
</dbReference>
<dbReference type="AlphaFoldDB" id="A0AAD3DC14"/>
<dbReference type="Gene3D" id="3.40.50.1820">
    <property type="entry name" value="alpha/beta hydrolase"/>
    <property type="match status" value="1"/>
</dbReference>
<dbReference type="PANTHER" id="PTHR17630">
    <property type="entry name" value="DIENELACTONE HYDROLASE"/>
    <property type="match status" value="1"/>
</dbReference>
<keyword evidence="2" id="KW-0732">Signal</keyword>
<dbReference type="SUPFAM" id="SSF53474">
    <property type="entry name" value="alpha/beta-Hydrolases"/>
    <property type="match status" value="1"/>
</dbReference>
<accession>A0AAD3DC14</accession>
<feature type="signal peptide" evidence="2">
    <location>
        <begin position="1"/>
        <end position="17"/>
    </location>
</feature>
<dbReference type="InterPro" id="IPR003034">
    <property type="entry name" value="SAP_dom"/>
</dbReference>
<evidence type="ECO:0000313" key="4">
    <source>
        <dbReference type="EMBL" id="GFH61613.1"/>
    </source>
</evidence>
<dbReference type="Pfam" id="PF01738">
    <property type="entry name" value="DLH"/>
    <property type="match status" value="1"/>
</dbReference>
<evidence type="ECO:0000256" key="1">
    <source>
        <dbReference type="SAM" id="MobiDB-lite"/>
    </source>
</evidence>
<dbReference type="SUPFAM" id="SSF68906">
    <property type="entry name" value="SAP domain"/>
    <property type="match status" value="1"/>
</dbReference>
<dbReference type="EMBL" id="BLLK01000074">
    <property type="protein sequence ID" value="GFH61613.1"/>
    <property type="molecule type" value="Genomic_DNA"/>
</dbReference>
<dbReference type="InterPro" id="IPR029058">
    <property type="entry name" value="AB_hydrolase_fold"/>
</dbReference>